<organism evidence="3 4">
    <name type="scientific">Plicaturopsis crispa FD-325 SS-3</name>
    <dbReference type="NCBI Taxonomy" id="944288"/>
    <lineage>
        <taxon>Eukaryota</taxon>
        <taxon>Fungi</taxon>
        <taxon>Dikarya</taxon>
        <taxon>Basidiomycota</taxon>
        <taxon>Agaricomycotina</taxon>
        <taxon>Agaricomycetes</taxon>
        <taxon>Agaricomycetidae</taxon>
        <taxon>Amylocorticiales</taxon>
        <taxon>Amylocorticiaceae</taxon>
        <taxon>Plicatura</taxon>
        <taxon>Plicaturopsis crispa</taxon>
    </lineage>
</organism>
<evidence type="ECO:0000313" key="3">
    <source>
        <dbReference type="EMBL" id="KII83072.1"/>
    </source>
</evidence>
<dbReference type="AlphaFoldDB" id="A0A0C9SPX1"/>
<feature type="transmembrane region" description="Helical" evidence="1">
    <location>
        <begin position="95"/>
        <end position="116"/>
    </location>
</feature>
<evidence type="ECO:0000259" key="2">
    <source>
        <dbReference type="Pfam" id="PF20151"/>
    </source>
</evidence>
<feature type="transmembrane region" description="Helical" evidence="1">
    <location>
        <begin position="206"/>
        <end position="225"/>
    </location>
</feature>
<keyword evidence="1" id="KW-0812">Transmembrane</keyword>
<feature type="transmembrane region" description="Helical" evidence="1">
    <location>
        <begin position="231"/>
        <end position="252"/>
    </location>
</feature>
<feature type="domain" description="DUF6533" evidence="2">
    <location>
        <begin position="17"/>
        <end position="62"/>
    </location>
</feature>
<reference evidence="3 4" key="1">
    <citation type="submission" date="2014-06" db="EMBL/GenBank/DDBJ databases">
        <title>Evolutionary Origins and Diversification of the Mycorrhizal Mutualists.</title>
        <authorList>
            <consortium name="DOE Joint Genome Institute"/>
            <consortium name="Mycorrhizal Genomics Consortium"/>
            <person name="Kohler A."/>
            <person name="Kuo A."/>
            <person name="Nagy L.G."/>
            <person name="Floudas D."/>
            <person name="Copeland A."/>
            <person name="Barry K.W."/>
            <person name="Cichocki N."/>
            <person name="Veneault-Fourrey C."/>
            <person name="LaButti K."/>
            <person name="Lindquist E.A."/>
            <person name="Lipzen A."/>
            <person name="Lundell T."/>
            <person name="Morin E."/>
            <person name="Murat C."/>
            <person name="Riley R."/>
            <person name="Ohm R."/>
            <person name="Sun H."/>
            <person name="Tunlid A."/>
            <person name="Henrissat B."/>
            <person name="Grigoriev I.V."/>
            <person name="Hibbett D.S."/>
            <person name="Martin F."/>
        </authorList>
    </citation>
    <scope>NUCLEOTIDE SEQUENCE [LARGE SCALE GENOMIC DNA]</scope>
    <source>
        <strain evidence="3 4">FD-325 SS-3</strain>
    </source>
</reference>
<evidence type="ECO:0000256" key="1">
    <source>
        <dbReference type="SAM" id="Phobius"/>
    </source>
</evidence>
<dbReference type="OrthoDB" id="3066463at2759"/>
<accession>A0A0C9SPX1</accession>
<dbReference type="EMBL" id="KN832585">
    <property type="protein sequence ID" value="KII83072.1"/>
    <property type="molecule type" value="Genomic_DNA"/>
</dbReference>
<dbReference type="HOGENOM" id="CLU_035509_10_5_1"/>
<sequence>MHIDESVNLAAVQSLHYSFVGALALLTWDIFITFDVEVEWIWRISNRAVIKWVFLFIRYFSLAFLIAIRVMVYPIEEHTPQSGEMCAPAYSAEFIALRVLQMAVEYVLMLRAYVIYERDIRIALALIALAAMEVTVIIYCLATSLPEVEISPICMILHESFRVVYIGVATMFSQFVILGLSLWKYSQALRRGWGRVPLMTILIRDGALSFIAITGMCIVITVVSFTVNYTISAAVCAWLFAILAVAGCRVIINIQGIPRPGNNVEFTTDVFGDDPLSSFIASNATAVSPPSVLTHSIGLDRSSIS</sequence>
<feature type="transmembrane region" description="Helical" evidence="1">
    <location>
        <begin position="164"/>
        <end position="185"/>
    </location>
</feature>
<evidence type="ECO:0000313" key="4">
    <source>
        <dbReference type="Proteomes" id="UP000053263"/>
    </source>
</evidence>
<keyword evidence="4" id="KW-1185">Reference proteome</keyword>
<proteinExistence type="predicted"/>
<feature type="transmembrane region" description="Helical" evidence="1">
    <location>
        <begin position="55"/>
        <end position="75"/>
    </location>
</feature>
<keyword evidence="1" id="KW-1133">Transmembrane helix</keyword>
<feature type="transmembrane region" description="Helical" evidence="1">
    <location>
        <begin position="15"/>
        <end position="34"/>
    </location>
</feature>
<keyword evidence="1" id="KW-0472">Membrane</keyword>
<feature type="transmembrane region" description="Helical" evidence="1">
    <location>
        <begin position="123"/>
        <end position="144"/>
    </location>
</feature>
<gene>
    <name evidence="3" type="ORF">PLICRDRAFT_180764</name>
</gene>
<name>A0A0C9SPX1_PLICR</name>
<protein>
    <recommendedName>
        <fullName evidence="2">DUF6533 domain-containing protein</fullName>
    </recommendedName>
</protein>
<dbReference type="InterPro" id="IPR045340">
    <property type="entry name" value="DUF6533"/>
</dbReference>
<dbReference type="Proteomes" id="UP000053263">
    <property type="component" value="Unassembled WGS sequence"/>
</dbReference>
<dbReference type="Pfam" id="PF20151">
    <property type="entry name" value="DUF6533"/>
    <property type="match status" value="1"/>
</dbReference>